<dbReference type="AlphaFoldDB" id="A0BWF2"/>
<dbReference type="EMBL" id="CT868022">
    <property type="protein sequence ID" value="CAK62869.1"/>
    <property type="molecule type" value="Genomic_DNA"/>
</dbReference>
<gene>
    <name evidence="1" type="ORF">GSPATT00032721001</name>
</gene>
<dbReference type="GeneID" id="5016062"/>
<dbReference type="HOGENOM" id="CLU_2693088_0_0_1"/>
<dbReference type="KEGG" id="ptm:GSPATT00032721001"/>
<organism evidence="1 2">
    <name type="scientific">Paramecium tetraurelia</name>
    <dbReference type="NCBI Taxonomy" id="5888"/>
    <lineage>
        <taxon>Eukaryota</taxon>
        <taxon>Sar</taxon>
        <taxon>Alveolata</taxon>
        <taxon>Ciliophora</taxon>
        <taxon>Intramacronucleata</taxon>
        <taxon>Oligohymenophorea</taxon>
        <taxon>Peniculida</taxon>
        <taxon>Parameciidae</taxon>
        <taxon>Paramecium</taxon>
    </lineage>
</organism>
<sequence length="74" mass="8721">MQIDVNKTSLTSRYYTTKGVHNVKGSYVEILRITLIVQLKHKEKGNFFKINNNQELRHYSKFTCKLFNAIEKCP</sequence>
<name>A0BWF2_PARTE</name>
<accession>A0BWF2</accession>
<proteinExistence type="predicted"/>
<dbReference type="InParanoid" id="A0BWF2"/>
<evidence type="ECO:0000313" key="2">
    <source>
        <dbReference type="Proteomes" id="UP000000600"/>
    </source>
</evidence>
<keyword evidence="2" id="KW-1185">Reference proteome</keyword>
<evidence type="ECO:0000313" key="1">
    <source>
        <dbReference type="EMBL" id="CAK62869.1"/>
    </source>
</evidence>
<reference evidence="1 2" key="1">
    <citation type="journal article" date="2006" name="Nature">
        <title>Global trends of whole-genome duplications revealed by the ciliate Paramecium tetraurelia.</title>
        <authorList>
            <consortium name="Genoscope"/>
            <person name="Aury J.-M."/>
            <person name="Jaillon O."/>
            <person name="Duret L."/>
            <person name="Noel B."/>
            <person name="Jubin C."/>
            <person name="Porcel B.M."/>
            <person name="Segurens B."/>
            <person name="Daubin V."/>
            <person name="Anthouard V."/>
            <person name="Aiach N."/>
            <person name="Arnaiz O."/>
            <person name="Billaut A."/>
            <person name="Beisson J."/>
            <person name="Blanc I."/>
            <person name="Bouhouche K."/>
            <person name="Camara F."/>
            <person name="Duharcourt S."/>
            <person name="Guigo R."/>
            <person name="Gogendeau D."/>
            <person name="Katinka M."/>
            <person name="Keller A.-M."/>
            <person name="Kissmehl R."/>
            <person name="Klotz C."/>
            <person name="Koll F."/>
            <person name="Le Moue A."/>
            <person name="Lepere C."/>
            <person name="Malinsky S."/>
            <person name="Nowacki M."/>
            <person name="Nowak J.K."/>
            <person name="Plattner H."/>
            <person name="Poulain J."/>
            <person name="Ruiz F."/>
            <person name="Serrano V."/>
            <person name="Zagulski M."/>
            <person name="Dessen P."/>
            <person name="Betermier M."/>
            <person name="Weissenbach J."/>
            <person name="Scarpelli C."/>
            <person name="Schachter V."/>
            <person name="Sperling L."/>
            <person name="Meyer E."/>
            <person name="Cohen J."/>
            <person name="Wincker P."/>
        </authorList>
    </citation>
    <scope>NUCLEOTIDE SEQUENCE [LARGE SCALE GENOMIC DNA]</scope>
    <source>
        <strain evidence="1 2">Stock d4-2</strain>
    </source>
</reference>
<protein>
    <submittedName>
        <fullName evidence="1">Uncharacterized protein</fullName>
    </submittedName>
</protein>
<dbReference type="RefSeq" id="XP_001430267.1">
    <property type="nucleotide sequence ID" value="XM_001430230.2"/>
</dbReference>
<dbReference type="Proteomes" id="UP000000600">
    <property type="component" value="Unassembled WGS sequence"/>
</dbReference>